<sequence>MIGRRGALGLLGGLAGTALMPSGLAARASAMPPRLRPGDTVGLVAPASAVTLPAELDRAVHWISGMGLVPKLASHVGDQHGYLAGTDADRAADLDTMFADAEVRAIFAVRGGWGGARILPLLDWATIRANPKLLIGYSDTTALHMAIAARAGFATLHGPNAASRWDRASWESLWRIAFAGTAPVLGGAAAEDAAGRPARSLVPGVARGRLLGGNLTILSTMMGTGWLPDFDGAVLFLEDINEEPYRIDRMLQQLQLAGVLDRLAGVVFGQCTRCSAGDADARTFTLDDVLGAHLAPLGIPVVTGFNSGHVRNQLCLPVNVPVELDAGARTLRMLEPAVA</sequence>
<dbReference type="SUPFAM" id="SSF52317">
    <property type="entry name" value="Class I glutamine amidotransferase-like"/>
    <property type="match status" value="1"/>
</dbReference>
<keyword evidence="4 9" id="KW-0378">Hydrolase</keyword>
<dbReference type="InterPro" id="IPR040921">
    <property type="entry name" value="Peptidase_S66C"/>
</dbReference>
<evidence type="ECO:0000256" key="3">
    <source>
        <dbReference type="ARBA" id="ARBA00022670"/>
    </source>
</evidence>
<dbReference type="Gene3D" id="3.40.50.10740">
    <property type="entry name" value="Class I glutamine amidotransferase-like"/>
    <property type="match status" value="1"/>
</dbReference>
<evidence type="ECO:0000256" key="6">
    <source>
        <dbReference type="PIRSR" id="PIRSR028757-1"/>
    </source>
</evidence>
<dbReference type="AlphaFoldDB" id="A0A0L1KGT3"/>
<dbReference type="Pfam" id="PF02016">
    <property type="entry name" value="Peptidase_S66"/>
    <property type="match status" value="1"/>
</dbReference>
<dbReference type="Gene3D" id="3.50.30.60">
    <property type="entry name" value="LD-carboxypeptidase A C-terminal domain-like"/>
    <property type="match status" value="1"/>
</dbReference>
<dbReference type="GO" id="GO:0106415">
    <property type="term" value="F:muramoyltetrapeptide carboxypeptidase activity"/>
    <property type="evidence" value="ECO:0007669"/>
    <property type="project" value="UniProtKB-EC"/>
</dbReference>
<evidence type="ECO:0000313" key="10">
    <source>
        <dbReference type="Proteomes" id="UP000037446"/>
    </source>
</evidence>
<dbReference type="PATRIC" id="fig|1306953.7.peg.2941"/>
<organism evidence="9 10">
    <name type="scientific">Qipengyuania citrea LAMA 915</name>
    <dbReference type="NCBI Taxonomy" id="1306953"/>
    <lineage>
        <taxon>Bacteria</taxon>
        <taxon>Pseudomonadati</taxon>
        <taxon>Pseudomonadota</taxon>
        <taxon>Alphaproteobacteria</taxon>
        <taxon>Sphingomonadales</taxon>
        <taxon>Erythrobacteraceae</taxon>
        <taxon>Qipengyuania</taxon>
    </lineage>
</organism>
<protein>
    <submittedName>
        <fullName evidence="9">Muramoyltetrapeptide carboxypeptidase</fullName>
        <ecNumber evidence="9">3.4.17.13</ecNumber>
    </submittedName>
</protein>
<feature type="domain" description="LD-carboxypeptidase N-terminal" evidence="7">
    <location>
        <begin position="41"/>
        <end position="158"/>
    </location>
</feature>
<dbReference type="GO" id="GO:0008236">
    <property type="term" value="F:serine-type peptidase activity"/>
    <property type="evidence" value="ECO:0007669"/>
    <property type="project" value="UniProtKB-KW"/>
</dbReference>
<evidence type="ECO:0000256" key="5">
    <source>
        <dbReference type="ARBA" id="ARBA00022825"/>
    </source>
</evidence>
<evidence type="ECO:0000256" key="4">
    <source>
        <dbReference type="ARBA" id="ARBA00022801"/>
    </source>
</evidence>
<dbReference type="EC" id="3.4.17.13" evidence="9"/>
<feature type="active site" description="Nucleophile" evidence="6">
    <location>
        <position position="138"/>
    </location>
</feature>
<dbReference type="PIRSF" id="PIRSF028757">
    <property type="entry name" value="LD-carboxypeptidase"/>
    <property type="match status" value="1"/>
</dbReference>
<dbReference type="InterPro" id="IPR003507">
    <property type="entry name" value="S66_fam"/>
</dbReference>
<evidence type="ECO:0000259" key="8">
    <source>
        <dbReference type="Pfam" id="PF17676"/>
    </source>
</evidence>
<dbReference type="GO" id="GO:0006508">
    <property type="term" value="P:proteolysis"/>
    <property type="evidence" value="ECO:0007669"/>
    <property type="project" value="UniProtKB-KW"/>
</dbReference>
<comment type="similarity">
    <text evidence="1">Belongs to the peptidase S66 family.</text>
</comment>
<keyword evidence="5" id="KW-0720">Serine protease</keyword>
<proteinExistence type="inferred from homology"/>
<feature type="active site" description="Charge relay system" evidence="6">
    <location>
        <position position="238"/>
    </location>
</feature>
<dbReference type="Pfam" id="PF17676">
    <property type="entry name" value="Peptidase_S66C"/>
    <property type="match status" value="1"/>
</dbReference>
<keyword evidence="3" id="KW-0645">Protease</keyword>
<reference evidence="9" key="1">
    <citation type="submission" date="2015-02" db="EMBL/GenBank/DDBJ databases">
        <authorList>
            <person name="Chooi Y.-H."/>
        </authorList>
    </citation>
    <scope>NUCLEOTIDE SEQUENCE [LARGE SCALE GENOMIC DNA]</scope>
    <source>
        <strain evidence="9">LAMA 915</strain>
    </source>
</reference>
<dbReference type="PANTHER" id="PTHR30237:SF2">
    <property type="entry name" value="MUREIN TETRAPEPTIDE CARBOXYPEPTIDASE"/>
    <property type="match status" value="1"/>
</dbReference>
<dbReference type="InterPro" id="IPR006311">
    <property type="entry name" value="TAT_signal"/>
</dbReference>
<keyword evidence="2 9" id="KW-0121">Carboxypeptidase</keyword>
<evidence type="ECO:0000313" key="9">
    <source>
        <dbReference type="EMBL" id="KNH03069.1"/>
    </source>
</evidence>
<gene>
    <name evidence="9" type="ORF">J121_2848</name>
</gene>
<evidence type="ECO:0000256" key="1">
    <source>
        <dbReference type="ARBA" id="ARBA00010233"/>
    </source>
</evidence>
<dbReference type="EMBL" id="JYNE01000017">
    <property type="protein sequence ID" value="KNH03069.1"/>
    <property type="molecule type" value="Genomic_DNA"/>
</dbReference>
<dbReference type="RefSeq" id="WP_050599413.1">
    <property type="nucleotide sequence ID" value="NZ_JYNE01000017.1"/>
</dbReference>
<comment type="caution">
    <text evidence="9">The sequence shown here is derived from an EMBL/GenBank/DDBJ whole genome shotgun (WGS) entry which is preliminary data.</text>
</comment>
<feature type="active site" description="Charge relay system" evidence="6">
    <location>
        <position position="309"/>
    </location>
</feature>
<dbReference type="Proteomes" id="UP000037446">
    <property type="component" value="Unassembled WGS sequence"/>
</dbReference>
<dbReference type="InterPro" id="IPR029062">
    <property type="entry name" value="Class_I_gatase-like"/>
</dbReference>
<name>A0A0L1KGT3_9SPHN</name>
<dbReference type="PROSITE" id="PS51318">
    <property type="entry name" value="TAT"/>
    <property type="match status" value="1"/>
</dbReference>
<dbReference type="SUPFAM" id="SSF141986">
    <property type="entry name" value="LD-carboxypeptidase A C-terminal domain-like"/>
    <property type="match status" value="1"/>
</dbReference>
<dbReference type="CDD" id="cd07025">
    <property type="entry name" value="Peptidase_S66"/>
    <property type="match status" value="1"/>
</dbReference>
<evidence type="ECO:0000259" key="7">
    <source>
        <dbReference type="Pfam" id="PF02016"/>
    </source>
</evidence>
<dbReference type="InterPro" id="IPR040449">
    <property type="entry name" value="Peptidase_S66_N"/>
</dbReference>
<feature type="domain" description="LD-carboxypeptidase C-terminal" evidence="8">
    <location>
        <begin position="207"/>
        <end position="324"/>
    </location>
</feature>
<dbReference type="InterPro" id="IPR027478">
    <property type="entry name" value="LdcA_N"/>
</dbReference>
<accession>A0A0L1KGT3</accession>
<evidence type="ECO:0000256" key="2">
    <source>
        <dbReference type="ARBA" id="ARBA00022645"/>
    </source>
</evidence>
<dbReference type="InterPro" id="IPR027461">
    <property type="entry name" value="Carboxypeptidase_A_C_sf"/>
</dbReference>
<dbReference type="PANTHER" id="PTHR30237">
    <property type="entry name" value="MURAMOYLTETRAPEPTIDE CARBOXYPEPTIDASE"/>
    <property type="match status" value="1"/>
</dbReference>
<dbReference type="STRING" id="1306953.J121_2848"/>